<name>A0A2T1DVC4_9CYAN</name>
<accession>A0A2T1DVC4</accession>
<dbReference type="Gene3D" id="3.30.1060.10">
    <property type="entry name" value="Peptide methionine sulphoxide reductase MsrA"/>
    <property type="match status" value="1"/>
</dbReference>
<proteinExistence type="inferred from homology"/>
<dbReference type="InterPro" id="IPR002569">
    <property type="entry name" value="Met_Sox_Rdtase_MsrA_dom"/>
</dbReference>
<evidence type="ECO:0000313" key="7">
    <source>
        <dbReference type="EMBL" id="PSB24381.1"/>
    </source>
</evidence>
<dbReference type="InterPro" id="IPR036509">
    <property type="entry name" value="Met_Sox_Rdtase_MsrA_sf"/>
</dbReference>
<reference evidence="8" key="1">
    <citation type="submission" date="2018-02" db="EMBL/GenBank/DDBJ databases">
        <authorList>
            <person name="Moore K."/>
            <person name="Momper L."/>
        </authorList>
    </citation>
    <scope>NUCLEOTIDE SEQUENCE [LARGE SCALE GENOMIC DNA]</scope>
    <source>
        <strain evidence="8">ULC18</strain>
    </source>
</reference>
<dbReference type="Pfam" id="PF01625">
    <property type="entry name" value="PMSR"/>
    <property type="match status" value="1"/>
</dbReference>
<protein>
    <recommendedName>
        <fullName evidence="5">Peptide methionine sulfoxide reductase MsrA</fullName>
        <shortName evidence="5">Protein-methionine-S-oxide reductase</shortName>
        <ecNumber evidence="5">1.8.4.11</ecNumber>
    </recommendedName>
    <alternativeName>
        <fullName evidence="5">Peptide-methionine (S)-S-oxide reductase</fullName>
        <shortName evidence="5">Peptide Met(O) reductase</shortName>
    </alternativeName>
</protein>
<comment type="caution">
    <text evidence="7">The sequence shown here is derived from an EMBL/GenBank/DDBJ whole genome shotgun (WGS) entry which is preliminary data.</text>
</comment>
<evidence type="ECO:0000256" key="3">
    <source>
        <dbReference type="ARBA" id="ARBA00047806"/>
    </source>
</evidence>
<evidence type="ECO:0000259" key="6">
    <source>
        <dbReference type="Pfam" id="PF01625"/>
    </source>
</evidence>
<dbReference type="OrthoDB" id="4174719at2"/>
<evidence type="ECO:0000256" key="4">
    <source>
        <dbReference type="ARBA" id="ARBA00048782"/>
    </source>
</evidence>
<evidence type="ECO:0000313" key="8">
    <source>
        <dbReference type="Proteomes" id="UP000239576"/>
    </source>
</evidence>
<keyword evidence="8" id="KW-1185">Reference proteome</keyword>
<gene>
    <name evidence="5 7" type="primary">msrA</name>
    <name evidence="7" type="ORF">C7B82_27210</name>
</gene>
<comment type="function">
    <text evidence="5">Has an important function as a repair enzyme for proteins that have been inactivated by oxidation. Catalyzes the reversible oxidation-reduction of methionine sulfoxide in proteins to methionine.</text>
</comment>
<dbReference type="SUPFAM" id="SSF55068">
    <property type="entry name" value="Peptide methionine sulfoxide reductase"/>
    <property type="match status" value="1"/>
</dbReference>
<dbReference type="RefSeq" id="WP_106260023.1">
    <property type="nucleotide sequence ID" value="NZ_CAWNSW010000097.1"/>
</dbReference>
<keyword evidence="2 5" id="KW-0560">Oxidoreductase</keyword>
<reference evidence="7 8" key="2">
    <citation type="submission" date="2018-03" db="EMBL/GenBank/DDBJ databases">
        <title>The ancient ancestry and fast evolution of plastids.</title>
        <authorList>
            <person name="Moore K.R."/>
            <person name="Magnabosco C."/>
            <person name="Momper L."/>
            <person name="Gold D.A."/>
            <person name="Bosak T."/>
            <person name="Fournier G.P."/>
        </authorList>
    </citation>
    <scope>NUCLEOTIDE SEQUENCE [LARGE SCALE GENOMIC DNA]</scope>
    <source>
        <strain evidence="7 8">ULC18</strain>
    </source>
</reference>
<dbReference type="NCBIfam" id="TIGR00401">
    <property type="entry name" value="msrA"/>
    <property type="match status" value="1"/>
</dbReference>
<dbReference type="GO" id="GO:0008113">
    <property type="term" value="F:peptide-methionine (S)-S-oxide reductase activity"/>
    <property type="evidence" value="ECO:0007669"/>
    <property type="project" value="UniProtKB-UniRule"/>
</dbReference>
<dbReference type="HAMAP" id="MF_01401">
    <property type="entry name" value="MsrA"/>
    <property type="match status" value="1"/>
</dbReference>
<comment type="similarity">
    <text evidence="1 5">Belongs to the MsrA Met sulfoxide reductase family.</text>
</comment>
<dbReference type="PANTHER" id="PTHR43774:SF1">
    <property type="entry name" value="PEPTIDE METHIONINE SULFOXIDE REDUCTASE MSRA 2"/>
    <property type="match status" value="1"/>
</dbReference>
<evidence type="ECO:0000256" key="5">
    <source>
        <dbReference type="HAMAP-Rule" id="MF_01401"/>
    </source>
</evidence>
<dbReference type="EMBL" id="PVWK01000147">
    <property type="protein sequence ID" value="PSB24381.1"/>
    <property type="molecule type" value="Genomic_DNA"/>
</dbReference>
<dbReference type="GO" id="GO:0033744">
    <property type="term" value="F:L-methionine:thioredoxin-disulfide S-oxidoreductase activity"/>
    <property type="evidence" value="ECO:0007669"/>
    <property type="project" value="RHEA"/>
</dbReference>
<feature type="domain" description="Peptide methionine sulphoxide reductase MsrA" evidence="6">
    <location>
        <begin position="68"/>
        <end position="220"/>
    </location>
</feature>
<feature type="active site" evidence="5">
    <location>
        <position position="75"/>
    </location>
</feature>
<evidence type="ECO:0000256" key="1">
    <source>
        <dbReference type="ARBA" id="ARBA00005591"/>
    </source>
</evidence>
<dbReference type="EC" id="1.8.4.11" evidence="5"/>
<comment type="catalytic activity">
    <reaction evidence="4 5">
        <text>[thioredoxin]-disulfide + L-methionine + H2O = L-methionine (S)-S-oxide + [thioredoxin]-dithiol</text>
        <dbReference type="Rhea" id="RHEA:19993"/>
        <dbReference type="Rhea" id="RHEA-COMP:10698"/>
        <dbReference type="Rhea" id="RHEA-COMP:10700"/>
        <dbReference type="ChEBI" id="CHEBI:15377"/>
        <dbReference type="ChEBI" id="CHEBI:29950"/>
        <dbReference type="ChEBI" id="CHEBI:50058"/>
        <dbReference type="ChEBI" id="CHEBI:57844"/>
        <dbReference type="ChEBI" id="CHEBI:58772"/>
        <dbReference type="EC" id="1.8.4.11"/>
    </reaction>
</comment>
<sequence length="242" mass="26265">MSTSTTSLVLRSLRKLSILSLVALSFVGGAFYLKLSQSAANTSTAMVSKVFPDPAADIPTTNAKGMQTAVFAGGCFWGLEAVFEHLKGVSDVVSGFSGGKAETAHYGLVSFGQTGHAESVKITYDPAQISYGQLLKVYFAVAHDPTQLNRQGPDSGTQYRSAIFFANNEQKQVAQAYIEQLRAAQVFNKPIVTQLAPLQGFYAAEAEHQNFIANNPNYPYVVVHDLPKLEQLKTQFAARYKN</sequence>
<dbReference type="PANTHER" id="PTHR43774">
    <property type="entry name" value="PEPTIDE METHIONINE SULFOXIDE REDUCTASE"/>
    <property type="match status" value="1"/>
</dbReference>
<dbReference type="Proteomes" id="UP000239576">
    <property type="component" value="Unassembled WGS sequence"/>
</dbReference>
<dbReference type="AlphaFoldDB" id="A0A2T1DVC4"/>
<organism evidence="7 8">
    <name type="scientific">Stenomitos frigidus ULC18</name>
    <dbReference type="NCBI Taxonomy" id="2107698"/>
    <lineage>
        <taxon>Bacteria</taxon>
        <taxon>Bacillati</taxon>
        <taxon>Cyanobacteriota</taxon>
        <taxon>Cyanophyceae</taxon>
        <taxon>Leptolyngbyales</taxon>
        <taxon>Leptolyngbyaceae</taxon>
        <taxon>Stenomitos</taxon>
    </lineage>
</organism>
<evidence type="ECO:0000256" key="2">
    <source>
        <dbReference type="ARBA" id="ARBA00023002"/>
    </source>
</evidence>
<comment type="catalytic activity">
    <reaction evidence="3 5">
        <text>L-methionyl-[protein] + [thioredoxin]-disulfide + H2O = L-methionyl-(S)-S-oxide-[protein] + [thioredoxin]-dithiol</text>
        <dbReference type="Rhea" id="RHEA:14217"/>
        <dbReference type="Rhea" id="RHEA-COMP:10698"/>
        <dbReference type="Rhea" id="RHEA-COMP:10700"/>
        <dbReference type="Rhea" id="RHEA-COMP:12313"/>
        <dbReference type="Rhea" id="RHEA-COMP:12315"/>
        <dbReference type="ChEBI" id="CHEBI:15377"/>
        <dbReference type="ChEBI" id="CHEBI:16044"/>
        <dbReference type="ChEBI" id="CHEBI:29950"/>
        <dbReference type="ChEBI" id="CHEBI:44120"/>
        <dbReference type="ChEBI" id="CHEBI:50058"/>
        <dbReference type="EC" id="1.8.4.11"/>
    </reaction>
</comment>